<dbReference type="InterPro" id="IPR020843">
    <property type="entry name" value="ER"/>
</dbReference>
<evidence type="ECO:0000259" key="5">
    <source>
        <dbReference type="SMART" id="SM00829"/>
    </source>
</evidence>
<dbReference type="SUPFAM" id="SSF50129">
    <property type="entry name" value="GroES-like"/>
    <property type="match status" value="1"/>
</dbReference>
<dbReference type="CDD" id="cd05286">
    <property type="entry name" value="QOR2"/>
    <property type="match status" value="1"/>
</dbReference>
<evidence type="ECO:0000313" key="6">
    <source>
        <dbReference type="EMBL" id="KAK3294107.1"/>
    </source>
</evidence>
<dbReference type="GO" id="GO:0003960">
    <property type="term" value="F:quinone reductase (NADPH) activity"/>
    <property type="evidence" value="ECO:0007669"/>
    <property type="project" value="InterPro"/>
</dbReference>
<dbReference type="Pfam" id="PF00107">
    <property type="entry name" value="ADH_zinc_N"/>
    <property type="match status" value="1"/>
</dbReference>
<name>A0AAE0LQV6_9PEZI</name>
<dbReference type="InterPro" id="IPR047618">
    <property type="entry name" value="QOR-like"/>
</dbReference>
<reference evidence="6" key="2">
    <citation type="submission" date="2023-06" db="EMBL/GenBank/DDBJ databases">
        <authorList>
            <consortium name="Lawrence Berkeley National Laboratory"/>
            <person name="Haridas S."/>
            <person name="Hensen N."/>
            <person name="Bonometti L."/>
            <person name="Westerberg I."/>
            <person name="Brannstrom I.O."/>
            <person name="Guillou S."/>
            <person name="Cros-Aarteil S."/>
            <person name="Calhoun S."/>
            <person name="Kuo A."/>
            <person name="Mondo S."/>
            <person name="Pangilinan J."/>
            <person name="Riley R."/>
            <person name="Labutti K."/>
            <person name="Andreopoulos B."/>
            <person name="Lipzen A."/>
            <person name="Chen C."/>
            <person name="Yanf M."/>
            <person name="Daum C."/>
            <person name="Ng V."/>
            <person name="Clum A."/>
            <person name="Steindorff A."/>
            <person name="Ohm R."/>
            <person name="Martin F."/>
            <person name="Silar P."/>
            <person name="Natvig D."/>
            <person name="Lalanne C."/>
            <person name="Gautier V."/>
            <person name="Ament-Velasquez S.L."/>
            <person name="Kruys A."/>
            <person name="Hutchinson M.I."/>
            <person name="Powell A.J."/>
            <person name="Barry K."/>
            <person name="Miller A.N."/>
            <person name="Grigoriev I.V."/>
            <person name="Debuchy R."/>
            <person name="Gladieux P."/>
            <person name="Thoren M.H."/>
            <person name="Johannesson H."/>
        </authorList>
    </citation>
    <scope>NUCLEOTIDE SEQUENCE</scope>
    <source>
        <strain evidence="6">CBS 168.71</strain>
    </source>
</reference>
<keyword evidence="1" id="KW-0521">NADP</keyword>
<dbReference type="InterPro" id="IPR011032">
    <property type="entry name" value="GroES-like_sf"/>
</dbReference>
<dbReference type="Proteomes" id="UP001278766">
    <property type="component" value="Unassembled WGS sequence"/>
</dbReference>
<gene>
    <name evidence="6" type="ORF">B0H64DRAFT_399713</name>
</gene>
<dbReference type="FunFam" id="3.40.50.720:FF:000053">
    <property type="entry name" value="Quinone oxidoreductase 1"/>
    <property type="match status" value="1"/>
</dbReference>
<evidence type="ECO:0000256" key="2">
    <source>
        <dbReference type="ARBA" id="ARBA00023002"/>
    </source>
</evidence>
<dbReference type="Gene3D" id="3.90.180.10">
    <property type="entry name" value="Medium-chain alcohol dehydrogenases, catalytic domain"/>
    <property type="match status" value="1"/>
</dbReference>
<dbReference type="EMBL" id="JAUEPN010000005">
    <property type="protein sequence ID" value="KAK3294107.1"/>
    <property type="molecule type" value="Genomic_DNA"/>
</dbReference>
<keyword evidence="7" id="KW-1185">Reference proteome</keyword>
<dbReference type="GO" id="GO:0005829">
    <property type="term" value="C:cytosol"/>
    <property type="evidence" value="ECO:0007669"/>
    <property type="project" value="TreeGrafter"/>
</dbReference>
<dbReference type="SMART" id="SM00829">
    <property type="entry name" value="PKS_ER"/>
    <property type="match status" value="1"/>
</dbReference>
<evidence type="ECO:0000313" key="7">
    <source>
        <dbReference type="Proteomes" id="UP001278766"/>
    </source>
</evidence>
<protein>
    <recommendedName>
        <fullName evidence="4">Probable quinone oxidoreductase</fullName>
    </recommendedName>
    <alternativeName>
        <fullName evidence="3">NADPH:quinone reductase</fullName>
    </alternativeName>
</protein>
<dbReference type="InterPro" id="IPR013149">
    <property type="entry name" value="ADH-like_C"/>
</dbReference>
<comment type="caution">
    <text evidence="6">The sequence shown here is derived from an EMBL/GenBank/DDBJ whole genome shotgun (WGS) entry which is preliminary data.</text>
</comment>
<evidence type="ECO:0000256" key="3">
    <source>
        <dbReference type="ARBA" id="ARBA00043088"/>
    </source>
</evidence>
<dbReference type="Gene3D" id="3.40.50.720">
    <property type="entry name" value="NAD(P)-binding Rossmann-like Domain"/>
    <property type="match status" value="1"/>
</dbReference>
<dbReference type="RefSeq" id="XP_062657621.1">
    <property type="nucleotide sequence ID" value="XM_062804024.1"/>
</dbReference>
<dbReference type="GO" id="GO:0035925">
    <property type="term" value="F:mRNA 3'-UTR AU-rich region binding"/>
    <property type="evidence" value="ECO:0007669"/>
    <property type="project" value="TreeGrafter"/>
</dbReference>
<dbReference type="InterPro" id="IPR013154">
    <property type="entry name" value="ADH-like_N"/>
</dbReference>
<evidence type="ECO:0000256" key="4">
    <source>
        <dbReference type="ARBA" id="ARBA00070796"/>
    </source>
</evidence>
<accession>A0AAE0LQV6</accession>
<sequence>MRARVQSVTVTWVRTGLGLHLPAWQSHHRTPQLNFSDFQHCGRGSCIRRYSGLTSSPRSSTFYRQLSARHTNSIPLSSQISHRLYPAQPRCYTTMAPVPKTMSGILIEETGGVEVLKWKTDLPVPELKEGEILVRNEFVGVNFIDTYFRTGLYKSPLPLITGKEAAGTIIAAHPSVHTSDPSLQEGTCVAYVADHAYAELTAVGADRAAAIPAGLATDTAAASLLQGLTALTFVREAAGLARPGDQVKGQGQLGVSEGPWALVHAAAGGTGLMLVQMLAAHGARVIGTAGGEAKCALARGNGAQWVVDSKSEDVVGRVREITGGKGVDVIFDGVGKATFDGDLEMIARKGTLVVFGNASGPVPPVDVLKLGAKNIKLMRPQLVSYIVTKEERAAYTKELFELLLAGKVKVKIHEVYPLKDVGQAHSDLEGRKTAGKLLLKV</sequence>
<dbReference type="GeneID" id="87840972"/>
<dbReference type="SUPFAM" id="SSF51735">
    <property type="entry name" value="NAD(P)-binding Rossmann-fold domains"/>
    <property type="match status" value="1"/>
</dbReference>
<dbReference type="PANTHER" id="PTHR48106">
    <property type="entry name" value="QUINONE OXIDOREDUCTASE PIG3-RELATED"/>
    <property type="match status" value="1"/>
</dbReference>
<dbReference type="PANTHER" id="PTHR48106:SF13">
    <property type="entry name" value="QUINONE OXIDOREDUCTASE-RELATED"/>
    <property type="match status" value="1"/>
</dbReference>
<dbReference type="GO" id="GO:0070402">
    <property type="term" value="F:NADPH binding"/>
    <property type="evidence" value="ECO:0007669"/>
    <property type="project" value="TreeGrafter"/>
</dbReference>
<evidence type="ECO:0000256" key="1">
    <source>
        <dbReference type="ARBA" id="ARBA00022857"/>
    </source>
</evidence>
<organism evidence="6 7">
    <name type="scientific">Chaetomium fimeti</name>
    <dbReference type="NCBI Taxonomy" id="1854472"/>
    <lineage>
        <taxon>Eukaryota</taxon>
        <taxon>Fungi</taxon>
        <taxon>Dikarya</taxon>
        <taxon>Ascomycota</taxon>
        <taxon>Pezizomycotina</taxon>
        <taxon>Sordariomycetes</taxon>
        <taxon>Sordariomycetidae</taxon>
        <taxon>Sordariales</taxon>
        <taxon>Chaetomiaceae</taxon>
        <taxon>Chaetomium</taxon>
    </lineage>
</organism>
<dbReference type="InterPro" id="IPR036291">
    <property type="entry name" value="NAD(P)-bd_dom_sf"/>
</dbReference>
<keyword evidence="2" id="KW-0560">Oxidoreductase</keyword>
<dbReference type="AlphaFoldDB" id="A0AAE0LQV6"/>
<feature type="domain" description="Enoyl reductase (ER)" evidence="5">
    <location>
        <begin position="111"/>
        <end position="439"/>
    </location>
</feature>
<reference evidence="6" key="1">
    <citation type="journal article" date="2023" name="Mol. Phylogenet. Evol.">
        <title>Genome-scale phylogeny and comparative genomics of the fungal order Sordariales.</title>
        <authorList>
            <person name="Hensen N."/>
            <person name="Bonometti L."/>
            <person name="Westerberg I."/>
            <person name="Brannstrom I.O."/>
            <person name="Guillou S."/>
            <person name="Cros-Aarteil S."/>
            <person name="Calhoun S."/>
            <person name="Haridas S."/>
            <person name="Kuo A."/>
            <person name="Mondo S."/>
            <person name="Pangilinan J."/>
            <person name="Riley R."/>
            <person name="LaButti K."/>
            <person name="Andreopoulos B."/>
            <person name="Lipzen A."/>
            <person name="Chen C."/>
            <person name="Yan M."/>
            <person name="Daum C."/>
            <person name="Ng V."/>
            <person name="Clum A."/>
            <person name="Steindorff A."/>
            <person name="Ohm R.A."/>
            <person name="Martin F."/>
            <person name="Silar P."/>
            <person name="Natvig D.O."/>
            <person name="Lalanne C."/>
            <person name="Gautier V."/>
            <person name="Ament-Velasquez S.L."/>
            <person name="Kruys A."/>
            <person name="Hutchinson M.I."/>
            <person name="Powell A.J."/>
            <person name="Barry K."/>
            <person name="Miller A.N."/>
            <person name="Grigoriev I.V."/>
            <person name="Debuchy R."/>
            <person name="Gladieux P."/>
            <person name="Hiltunen Thoren M."/>
            <person name="Johannesson H."/>
        </authorList>
    </citation>
    <scope>NUCLEOTIDE SEQUENCE</scope>
    <source>
        <strain evidence="6">CBS 168.71</strain>
    </source>
</reference>
<dbReference type="Pfam" id="PF08240">
    <property type="entry name" value="ADH_N"/>
    <property type="match status" value="1"/>
</dbReference>
<proteinExistence type="predicted"/>